<feature type="compositionally biased region" description="Basic and acidic residues" evidence="11">
    <location>
        <begin position="341"/>
        <end position="355"/>
    </location>
</feature>
<dbReference type="FunFam" id="2.60.40.10:FF:000142">
    <property type="entry name" value="V-set domain-containing T-cell activation inhibitor 1"/>
    <property type="match status" value="1"/>
</dbReference>
<dbReference type="InterPro" id="IPR007110">
    <property type="entry name" value="Ig-like_dom"/>
</dbReference>
<dbReference type="InterPro" id="IPR003599">
    <property type="entry name" value="Ig_sub"/>
</dbReference>
<evidence type="ECO:0000256" key="8">
    <source>
        <dbReference type="ARBA" id="ARBA00023170"/>
    </source>
</evidence>
<organism evidence="15 16">
    <name type="scientific">Oryzias javanicus</name>
    <name type="common">Javanese ricefish</name>
    <name type="synonym">Aplocheilus javanicus</name>
    <dbReference type="NCBI Taxonomy" id="123683"/>
    <lineage>
        <taxon>Eukaryota</taxon>
        <taxon>Metazoa</taxon>
        <taxon>Chordata</taxon>
        <taxon>Craniata</taxon>
        <taxon>Vertebrata</taxon>
        <taxon>Euteleostomi</taxon>
        <taxon>Actinopterygii</taxon>
        <taxon>Neopterygii</taxon>
        <taxon>Teleostei</taxon>
        <taxon>Neoteleostei</taxon>
        <taxon>Acanthomorphata</taxon>
        <taxon>Ovalentaria</taxon>
        <taxon>Atherinomorphae</taxon>
        <taxon>Beloniformes</taxon>
        <taxon>Adrianichthyidae</taxon>
        <taxon>Oryziinae</taxon>
        <taxon>Oryzias</taxon>
    </lineage>
</organism>
<keyword evidence="6 12" id="KW-0472">Membrane</keyword>
<evidence type="ECO:0000256" key="7">
    <source>
        <dbReference type="ARBA" id="ARBA00023157"/>
    </source>
</evidence>
<sequence>MIKFSQVLFLLNTVWTLTRGDAEIFCPLGQSCILPCRFQPGEDVVIHWIQQVEPTKKQVHSFYRSRDQLDQQDARFKHRTSLFQDQISRGNSSLRLTGVTFEDEGRYMCYSSILTGKMESFINLKVYAPVLDINIQHSGNEIICSSDGIYPEPELTWSPDQTDPNTSSTQTEQKLYNIRSAVASADSKDVSCTVSTPADSRRATLKSTVHENISGSEASISCSNLTAFTSYIWRFNHSEEVVRGKPEDFQPTEKWQQHIVESSSEKLTLKQLHPNLTGIYTCEIRGDRETFVKSLFLHITEDSNMNTIVIIVGVIVAVVLVAASVTAIIFWSKKKSKKNREKKDESTGENDRLNS</sequence>
<keyword evidence="3 12" id="KW-0812">Transmembrane</keyword>
<dbReference type="SMART" id="SM00409">
    <property type="entry name" value="IG"/>
    <property type="match status" value="2"/>
</dbReference>
<keyword evidence="5 12" id="KW-1133">Transmembrane helix</keyword>
<dbReference type="GO" id="GO:0071222">
    <property type="term" value="P:cellular response to lipopolysaccharide"/>
    <property type="evidence" value="ECO:0007669"/>
    <property type="project" value="TreeGrafter"/>
</dbReference>
<evidence type="ECO:0000313" key="15">
    <source>
        <dbReference type="EMBL" id="RVE59121.1"/>
    </source>
</evidence>
<dbReference type="GO" id="GO:0031295">
    <property type="term" value="P:T cell costimulation"/>
    <property type="evidence" value="ECO:0007669"/>
    <property type="project" value="TreeGrafter"/>
</dbReference>
<feature type="region of interest" description="Disordered" evidence="11">
    <location>
        <begin position="334"/>
        <end position="355"/>
    </location>
</feature>
<evidence type="ECO:0000256" key="4">
    <source>
        <dbReference type="ARBA" id="ARBA00022729"/>
    </source>
</evidence>
<evidence type="ECO:0000256" key="6">
    <source>
        <dbReference type="ARBA" id="ARBA00023136"/>
    </source>
</evidence>
<keyword evidence="7" id="KW-1015">Disulfide bond</keyword>
<dbReference type="Pfam" id="PF07686">
    <property type="entry name" value="V-set"/>
    <property type="match status" value="1"/>
</dbReference>
<dbReference type="SUPFAM" id="SSF48726">
    <property type="entry name" value="Immunoglobulin"/>
    <property type="match status" value="2"/>
</dbReference>
<dbReference type="InterPro" id="IPR013783">
    <property type="entry name" value="Ig-like_fold"/>
</dbReference>
<evidence type="ECO:0000256" key="3">
    <source>
        <dbReference type="ARBA" id="ARBA00022692"/>
    </source>
</evidence>
<accession>A0A3S2TZE7</accession>
<evidence type="ECO:0000256" key="13">
    <source>
        <dbReference type="SAM" id="SignalP"/>
    </source>
</evidence>
<evidence type="ECO:0000313" key="16">
    <source>
        <dbReference type="Proteomes" id="UP000283210"/>
    </source>
</evidence>
<reference evidence="15 16" key="1">
    <citation type="submission" date="2018-11" db="EMBL/GenBank/DDBJ databases">
        <authorList>
            <person name="Lopez-Roques C."/>
            <person name="Donnadieu C."/>
            <person name="Bouchez O."/>
            <person name="Klopp C."/>
            <person name="Cabau C."/>
            <person name="Zahm M."/>
        </authorList>
    </citation>
    <scope>NUCLEOTIDE SEQUENCE [LARGE SCALE GENOMIC DNA]</scope>
    <source>
        <strain evidence="15">RS831</strain>
        <tissue evidence="15">Whole body</tissue>
    </source>
</reference>
<dbReference type="PANTHER" id="PTHR25466">
    <property type="entry name" value="T-LYMPHOCYTE ACTIVATION ANTIGEN"/>
    <property type="match status" value="1"/>
</dbReference>
<dbReference type="InterPro" id="IPR013106">
    <property type="entry name" value="Ig_V-set"/>
</dbReference>
<dbReference type="OrthoDB" id="9983389at2759"/>
<reference evidence="15 16" key="2">
    <citation type="submission" date="2019-01" db="EMBL/GenBank/DDBJ databases">
        <title>A chromosome length genome reference of the Java medaka (oryzias javanicus).</title>
        <authorList>
            <person name="Herpin A."/>
            <person name="Takehana Y."/>
            <person name="Naruse K."/>
            <person name="Ansai S."/>
            <person name="Kawaguchi M."/>
        </authorList>
    </citation>
    <scope>NUCLEOTIDE SEQUENCE [LARGE SCALE GENOMIC DNA]</scope>
    <source>
        <strain evidence="15">RS831</strain>
        <tissue evidence="15">Whole body</tissue>
    </source>
</reference>
<dbReference type="Gene3D" id="2.60.40.10">
    <property type="entry name" value="Immunoglobulins"/>
    <property type="match status" value="3"/>
</dbReference>
<keyword evidence="16" id="KW-1185">Reference proteome</keyword>
<dbReference type="AlphaFoldDB" id="A0A3S2TZE7"/>
<dbReference type="SMART" id="SM00406">
    <property type="entry name" value="IGv"/>
    <property type="match status" value="1"/>
</dbReference>
<proteinExistence type="predicted"/>
<feature type="signal peptide" evidence="13">
    <location>
        <begin position="1"/>
        <end position="22"/>
    </location>
</feature>
<evidence type="ECO:0000256" key="12">
    <source>
        <dbReference type="SAM" id="Phobius"/>
    </source>
</evidence>
<feature type="domain" description="Ig-like" evidence="14">
    <location>
        <begin position="215"/>
        <end position="292"/>
    </location>
</feature>
<feature type="chain" id="PRO_5018617735" description="Ig-like domain-containing protein" evidence="13">
    <location>
        <begin position="23"/>
        <end position="355"/>
    </location>
</feature>
<name>A0A3S2TZE7_ORYJA</name>
<evidence type="ECO:0000256" key="2">
    <source>
        <dbReference type="ARBA" id="ARBA00022475"/>
    </source>
</evidence>
<dbReference type="InterPro" id="IPR036179">
    <property type="entry name" value="Ig-like_dom_sf"/>
</dbReference>
<evidence type="ECO:0000256" key="9">
    <source>
        <dbReference type="ARBA" id="ARBA00023180"/>
    </source>
</evidence>
<dbReference type="GO" id="GO:0042102">
    <property type="term" value="P:positive regulation of T cell proliferation"/>
    <property type="evidence" value="ECO:0007669"/>
    <property type="project" value="TreeGrafter"/>
</dbReference>
<keyword evidence="10" id="KW-0393">Immunoglobulin domain</keyword>
<dbReference type="PANTHER" id="PTHR25466:SF14">
    <property type="entry name" value="BUTYROPHILIN SUBFAMILY 2 MEMBER A2-LIKE-RELATED"/>
    <property type="match status" value="1"/>
</dbReference>
<dbReference type="GO" id="GO:0006955">
    <property type="term" value="P:immune response"/>
    <property type="evidence" value="ECO:0007669"/>
    <property type="project" value="TreeGrafter"/>
</dbReference>
<dbReference type="GO" id="GO:0042130">
    <property type="term" value="P:negative regulation of T cell proliferation"/>
    <property type="evidence" value="ECO:0007669"/>
    <property type="project" value="TreeGrafter"/>
</dbReference>
<dbReference type="InterPro" id="IPR051713">
    <property type="entry name" value="T-cell_Activation_Regulation"/>
</dbReference>
<evidence type="ECO:0000256" key="5">
    <source>
        <dbReference type="ARBA" id="ARBA00022989"/>
    </source>
</evidence>
<keyword evidence="9" id="KW-0325">Glycoprotein</keyword>
<keyword evidence="8" id="KW-0675">Receptor</keyword>
<evidence type="ECO:0000256" key="10">
    <source>
        <dbReference type="ARBA" id="ARBA00023319"/>
    </source>
</evidence>
<dbReference type="Proteomes" id="UP000283210">
    <property type="component" value="Chromosome 20"/>
</dbReference>
<gene>
    <name evidence="15" type="ORF">OJAV_G00201350</name>
</gene>
<protein>
    <recommendedName>
        <fullName evidence="14">Ig-like domain-containing protein</fullName>
    </recommendedName>
</protein>
<dbReference type="EMBL" id="CM012456">
    <property type="protein sequence ID" value="RVE59121.1"/>
    <property type="molecule type" value="Genomic_DNA"/>
</dbReference>
<feature type="domain" description="Ig-like" evidence="14">
    <location>
        <begin position="29"/>
        <end position="109"/>
    </location>
</feature>
<comment type="subcellular location">
    <subcellularLocation>
        <location evidence="1">Cell membrane</location>
        <topology evidence="1">Single-pass type I membrane protein</topology>
    </subcellularLocation>
</comment>
<evidence type="ECO:0000256" key="1">
    <source>
        <dbReference type="ARBA" id="ARBA00004251"/>
    </source>
</evidence>
<evidence type="ECO:0000259" key="14">
    <source>
        <dbReference type="PROSITE" id="PS50835"/>
    </source>
</evidence>
<dbReference type="GO" id="GO:0007166">
    <property type="term" value="P:cell surface receptor signaling pathway"/>
    <property type="evidence" value="ECO:0007669"/>
    <property type="project" value="TreeGrafter"/>
</dbReference>
<feature type="transmembrane region" description="Helical" evidence="12">
    <location>
        <begin position="308"/>
        <end position="331"/>
    </location>
</feature>
<dbReference type="PROSITE" id="PS50835">
    <property type="entry name" value="IG_LIKE"/>
    <property type="match status" value="3"/>
</dbReference>
<dbReference type="GO" id="GO:0009897">
    <property type="term" value="C:external side of plasma membrane"/>
    <property type="evidence" value="ECO:0007669"/>
    <property type="project" value="TreeGrafter"/>
</dbReference>
<evidence type="ECO:0000256" key="11">
    <source>
        <dbReference type="SAM" id="MobiDB-lite"/>
    </source>
</evidence>
<feature type="domain" description="Ig-like" evidence="14">
    <location>
        <begin position="129"/>
        <end position="204"/>
    </location>
</feature>
<keyword evidence="2" id="KW-1003">Cell membrane</keyword>
<keyword evidence="4 13" id="KW-0732">Signal</keyword>